<dbReference type="EC" id="5.4.4.2" evidence="3"/>
<evidence type="ECO:0000256" key="3">
    <source>
        <dbReference type="ARBA" id="ARBA00012824"/>
    </source>
</evidence>
<dbReference type="PANTHER" id="PTHR42839">
    <property type="entry name" value="ISOCHORISMATE SYNTHASE ENTC"/>
    <property type="match status" value="1"/>
</dbReference>
<dbReference type="SUPFAM" id="SSF56322">
    <property type="entry name" value="ADC synthase"/>
    <property type="match status" value="1"/>
</dbReference>
<gene>
    <name evidence="7" type="ORF">MOO47_03020</name>
</gene>
<dbReference type="InterPro" id="IPR015890">
    <property type="entry name" value="Chorismate_C"/>
</dbReference>
<keyword evidence="8" id="KW-1185">Reference proteome</keyword>
<dbReference type="InterPro" id="IPR004561">
    <property type="entry name" value="IsoChor_synthase"/>
</dbReference>
<protein>
    <recommendedName>
        <fullName evidence="3">isochorismate synthase</fullName>
        <ecNumber evidence="3">5.4.4.2</ecNumber>
    </recommendedName>
    <alternativeName>
        <fullName evidence="5">Isochorismate mutase</fullName>
    </alternativeName>
</protein>
<comment type="catalytic activity">
    <reaction evidence="1">
        <text>chorismate = isochorismate</text>
        <dbReference type="Rhea" id="RHEA:18985"/>
        <dbReference type="ChEBI" id="CHEBI:29748"/>
        <dbReference type="ChEBI" id="CHEBI:29780"/>
        <dbReference type="EC" id="5.4.4.2"/>
    </reaction>
</comment>
<dbReference type="Pfam" id="PF00425">
    <property type="entry name" value="Chorismate_bind"/>
    <property type="match status" value="1"/>
</dbReference>
<dbReference type="NCBIfam" id="TIGR00543">
    <property type="entry name" value="isochor_syn"/>
    <property type="match status" value="1"/>
</dbReference>
<dbReference type="EMBL" id="CP093365">
    <property type="protein sequence ID" value="UQS84140.1"/>
    <property type="molecule type" value="Genomic_DNA"/>
</dbReference>
<evidence type="ECO:0000313" key="7">
    <source>
        <dbReference type="EMBL" id="UQS84140.1"/>
    </source>
</evidence>
<evidence type="ECO:0000259" key="6">
    <source>
        <dbReference type="Pfam" id="PF00425"/>
    </source>
</evidence>
<dbReference type="Gene3D" id="3.60.120.10">
    <property type="entry name" value="Anthranilate synthase"/>
    <property type="match status" value="1"/>
</dbReference>
<dbReference type="RefSeq" id="WP_249513324.1">
    <property type="nucleotide sequence ID" value="NZ_CP093365.1"/>
</dbReference>
<accession>A0ABY4PEI8</accession>
<dbReference type="Proteomes" id="UP000831947">
    <property type="component" value="Chromosome"/>
</dbReference>
<dbReference type="InterPro" id="IPR005801">
    <property type="entry name" value="ADC_synthase"/>
</dbReference>
<organism evidence="7 8">
    <name type="scientific">Bombilactobacillus thymidiniphilus</name>
    <dbReference type="NCBI Taxonomy" id="2923363"/>
    <lineage>
        <taxon>Bacteria</taxon>
        <taxon>Bacillati</taxon>
        <taxon>Bacillota</taxon>
        <taxon>Bacilli</taxon>
        <taxon>Lactobacillales</taxon>
        <taxon>Lactobacillaceae</taxon>
        <taxon>Bombilactobacillus</taxon>
    </lineage>
</organism>
<dbReference type="GO" id="GO:0008909">
    <property type="term" value="F:isochorismate synthase activity"/>
    <property type="evidence" value="ECO:0007669"/>
    <property type="project" value="UniProtKB-EC"/>
</dbReference>
<comment type="similarity">
    <text evidence="2">Belongs to the isochorismate synthase family.</text>
</comment>
<sequence>MELKVQKLVLTEDLAVTKILNWLRQQDGPVLAWENPDQSTRLFASQIALQPMTEQITFAAVSQWLDTVRSQLQLTGASQWQDVHVVGGFLFDMQDLRLQNWGALSSGLIFIPKILLSYHANKWQLIVVSAQTVDLENLLTQIKQQSALKTAATELFAYHEVMPRKWAASVEKIVQQIQQQKVNKVVLARTAEGQLGSYCPENIWLQLQKQHPNAYHILLRAKNAALLSATPERLVKFANGQVLTGAVAGTTTKINDAKIDHKRAQALLQDPKNLGEHQLVVQGITTALQQLNLQVQHPKQPQILATANLQHLFTPIQAHGRFDPLQILAKLHPTPALGGDPKQTALTLICQEELQGRGLFGAPIGYLTLAQTGEWAVNIRSGLLKEQTLTLWAGAGIVADSDPTSELQETSNKLKSLLLAFNVKD</sequence>
<evidence type="ECO:0000313" key="8">
    <source>
        <dbReference type="Proteomes" id="UP000831947"/>
    </source>
</evidence>
<evidence type="ECO:0000256" key="4">
    <source>
        <dbReference type="ARBA" id="ARBA00023235"/>
    </source>
</evidence>
<evidence type="ECO:0000256" key="5">
    <source>
        <dbReference type="ARBA" id="ARBA00041564"/>
    </source>
</evidence>
<evidence type="ECO:0000256" key="2">
    <source>
        <dbReference type="ARBA" id="ARBA00005297"/>
    </source>
</evidence>
<feature type="domain" description="Chorismate-utilising enzyme C-terminal" evidence="6">
    <location>
        <begin position="164"/>
        <end position="413"/>
    </location>
</feature>
<keyword evidence="4 7" id="KW-0413">Isomerase</keyword>
<reference evidence="7 8" key="1">
    <citation type="journal article" date="2022" name="Int. J. Syst. Evol. Microbiol.">
        <title>Apilactobacillus apisilvae sp. nov., Nicolia spurrieriana gen. nov. sp. nov., Bombilactobacillus folatiphilus sp. nov. and Bombilactobacillus thymidiniphilus sp. nov., four new lactic acid bacterial isolates from stingless bees Tetragonula carbonaria and Austroplebeia australis.</title>
        <authorList>
            <person name="Oliphant S.A."/>
            <person name="Watson-Haigh N.S."/>
            <person name="Sumby K.M."/>
            <person name="Gardner J."/>
            <person name="Groom S."/>
            <person name="Jiranek V."/>
        </authorList>
    </citation>
    <scope>NUCLEOTIDE SEQUENCE [LARGE SCALE GENOMIC DNA]</scope>
    <source>
        <strain evidence="7 8">SG4_A1</strain>
    </source>
</reference>
<name>A0ABY4PEI8_9LACO</name>
<dbReference type="PANTHER" id="PTHR42839:SF1">
    <property type="entry name" value="ISOCHORISMATE SYNTHASE MENF"/>
    <property type="match status" value="1"/>
</dbReference>
<proteinExistence type="inferred from homology"/>
<evidence type="ECO:0000256" key="1">
    <source>
        <dbReference type="ARBA" id="ARBA00000799"/>
    </source>
</evidence>